<dbReference type="PROSITE" id="PS00629">
    <property type="entry name" value="IMP_1"/>
    <property type="match status" value="1"/>
</dbReference>
<keyword evidence="4 5" id="KW-0460">Magnesium</keyword>
<accession>A0A9X1JL53</accession>
<feature type="binding site" evidence="5">
    <location>
        <position position="216"/>
    </location>
    <ligand>
        <name>Mg(2+)</name>
        <dbReference type="ChEBI" id="CHEBI:18420"/>
        <label>1</label>
        <note>catalytic</note>
    </ligand>
</feature>
<feature type="binding site" evidence="5">
    <location>
        <position position="94"/>
    </location>
    <ligand>
        <name>Mg(2+)</name>
        <dbReference type="ChEBI" id="CHEBI:18420"/>
        <label>1</label>
        <note>catalytic</note>
    </ligand>
</feature>
<evidence type="ECO:0000256" key="3">
    <source>
        <dbReference type="ARBA" id="ARBA00022801"/>
    </source>
</evidence>
<keyword evidence="7" id="KW-1185">Reference proteome</keyword>
<keyword evidence="2 5" id="KW-0479">Metal-binding</keyword>
<dbReference type="PANTHER" id="PTHR20854:SF4">
    <property type="entry name" value="INOSITOL-1-MONOPHOSPHATASE-RELATED"/>
    <property type="match status" value="1"/>
</dbReference>
<proteinExistence type="inferred from homology"/>
<comment type="caution">
    <text evidence="6">The sequence shown here is derived from an EMBL/GenBank/DDBJ whole genome shotgun (WGS) entry which is preliminary data.</text>
</comment>
<evidence type="ECO:0000256" key="4">
    <source>
        <dbReference type="ARBA" id="ARBA00022842"/>
    </source>
</evidence>
<dbReference type="GO" id="GO:0007165">
    <property type="term" value="P:signal transduction"/>
    <property type="evidence" value="ECO:0007669"/>
    <property type="project" value="TreeGrafter"/>
</dbReference>
<organism evidence="6 7">
    <name type="scientific">Erythrobacter crassostreae</name>
    <dbReference type="NCBI Taxonomy" id="2828328"/>
    <lineage>
        <taxon>Bacteria</taxon>
        <taxon>Pseudomonadati</taxon>
        <taxon>Pseudomonadota</taxon>
        <taxon>Alphaproteobacteria</taxon>
        <taxon>Sphingomonadales</taxon>
        <taxon>Erythrobacteraceae</taxon>
        <taxon>Erythrobacter/Porphyrobacter group</taxon>
        <taxon>Erythrobacter</taxon>
    </lineage>
</organism>
<dbReference type="Proteomes" id="UP001138681">
    <property type="component" value="Unassembled WGS sequence"/>
</dbReference>
<feature type="binding site" evidence="5">
    <location>
        <position position="92"/>
    </location>
    <ligand>
        <name>Mg(2+)</name>
        <dbReference type="ChEBI" id="CHEBI:18420"/>
        <label>1</label>
        <note>catalytic</note>
    </ligand>
</feature>
<evidence type="ECO:0000256" key="1">
    <source>
        <dbReference type="ARBA" id="ARBA00009759"/>
    </source>
</evidence>
<protein>
    <submittedName>
        <fullName evidence="6">Inositol monophosphatase</fullName>
    </submittedName>
</protein>
<name>A0A9X1JL53_9SPHN</name>
<comment type="similarity">
    <text evidence="1">Belongs to the inositol monophosphatase superfamily.</text>
</comment>
<keyword evidence="3" id="KW-0378">Hydrolase</keyword>
<dbReference type="InterPro" id="IPR020583">
    <property type="entry name" value="Inositol_monoP_metal-BS"/>
</dbReference>
<evidence type="ECO:0000256" key="5">
    <source>
        <dbReference type="PIRSR" id="PIRSR600760-2"/>
    </source>
</evidence>
<dbReference type="EMBL" id="JAGSPC010000001">
    <property type="protein sequence ID" value="MBV7259780.1"/>
    <property type="molecule type" value="Genomic_DNA"/>
</dbReference>
<feature type="binding site" evidence="5">
    <location>
        <position position="71"/>
    </location>
    <ligand>
        <name>Mg(2+)</name>
        <dbReference type="ChEBI" id="CHEBI:18420"/>
        <label>1</label>
        <note>catalytic</note>
    </ligand>
</feature>
<dbReference type="PANTHER" id="PTHR20854">
    <property type="entry name" value="INOSITOL MONOPHOSPHATASE"/>
    <property type="match status" value="1"/>
</dbReference>
<evidence type="ECO:0000256" key="2">
    <source>
        <dbReference type="ARBA" id="ARBA00022723"/>
    </source>
</evidence>
<dbReference type="Pfam" id="PF00459">
    <property type="entry name" value="Inositol_P"/>
    <property type="match status" value="1"/>
</dbReference>
<evidence type="ECO:0000313" key="7">
    <source>
        <dbReference type="Proteomes" id="UP001138681"/>
    </source>
</evidence>
<dbReference type="AlphaFoldDB" id="A0A9X1JL53"/>
<comment type="cofactor">
    <cofactor evidence="5">
        <name>Mg(2+)</name>
        <dbReference type="ChEBI" id="CHEBI:18420"/>
    </cofactor>
</comment>
<dbReference type="InterPro" id="IPR000760">
    <property type="entry name" value="Inositol_monophosphatase-like"/>
</dbReference>
<sequence length="270" mass="29266">MSELSALDAELRDLFRFAAERSMLPRFRALADDEIEMKGEDDPVTIVDREVESFLTDALTKLAPGVAVVGEEAVHADKAVLDHLSEQCWIIDPLDGTANFTEGKEPFGMIVALADAGKAIAGWLYDPITGRLCHTKAGEGAFVNGEKVRARTTGSDPQIAAIARGFLNEKQNAHVDATIAPHYTLVDIPRCAAEQYPRLALGQNDVSTFERTLAWDHAAGILWLNEAGGKAARPDGSEYRVDEHEKTGLVGASSPAIWDEFVGRISNPPD</sequence>
<evidence type="ECO:0000313" key="6">
    <source>
        <dbReference type="EMBL" id="MBV7259780.1"/>
    </source>
</evidence>
<dbReference type="GO" id="GO:0046872">
    <property type="term" value="F:metal ion binding"/>
    <property type="evidence" value="ECO:0007669"/>
    <property type="project" value="UniProtKB-KW"/>
</dbReference>
<dbReference type="RefSeq" id="WP_218404968.1">
    <property type="nucleotide sequence ID" value="NZ_JAGSPC010000001.1"/>
</dbReference>
<dbReference type="GO" id="GO:0006020">
    <property type="term" value="P:inositol metabolic process"/>
    <property type="evidence" value="ECO:0007669"/>
    <property type="project" value="TreeGrafter"/>
</dbReference>
<gene>
    <name evidence="6" type="ORF">KCG46_09385</name>
</gene>
<dbReference type="GO" id="GO:0008934">
    <property type="term" value="F:inositol monophosphate 1-phosphatase activity"/>
    <property type="evidence" value="ECO:0007669"/>
    <property type="project" value="TreeGrafter"/>
</dbReference>
<reference evidence="6" key="1">
    <citation type="submission" date="2021-04" db="EMBL/GenBank/DDBJ databases">
        <authorList>
            <person name="Pira H."/>
            <person name="Risdian C."/>
            <person name="Wink J."/>
        </authorList>
    </citation>
    <scope>NUCLEOTIDE SEQUENCE</scope>
    <source>
        <strain evidence="6">WH158</strain>
    </source>
</reference>
<feature type="binding site" evidence="5">
    <location>
        <position position="95"/>
    </location>
    <ligand>
        <name>Mg(2+)</name>
        <dbReference type="ChEBI" id="CHEBI:18420"/>
        <label>1</label>
        <note>catalytic</note>
    </ligand>
</feature>